<feature type="transmembrane region" description="Helical" evidence="1">
    <location>
        <begin position="12"/>
        <end position="39"/>
    </location>
</feature>
<dbReference type="Pfam" id="PF13519">
    <property type="entry name" value="VWA_2"/>
    <property type="match status" value="1"/>
</dbReference>
<keyword evidence="1" id="KW-0812">Transmembrane</keyword>
<dbReference type="STRING" id="446466.Cfla_3079"/>
<feature type="domain" description="VWFA" evidence="2">
    <location>
        <begin position="92"/>
        <end position="295"/>
    </location>
</feature>
<evidence type="ECO:0000259" key="2">
    <source>
        <dbReference type="PROSITE" id="PS50234"/>
    </source>
</evidence>
<dbReference type="AlphaFoldDB" id="D5UL80"/>
<keyword evidence="1" id="KW-0472">Membrane</keyword>
<dbReference type="InterPro" id="IPR002035">
    <property type="entry name" value="VWF_A"/>
</dbReference>
<dbReference type="SUPFAM" id="SSF53300">
    <property type="entry name" value="vWA-like"/>
    <property type="match status" value="1"/>
</dbReference>
<gene>
    <name evidence="3" type="ordered locus">Cfla_3079</name>
</gene>
<proteinExistence type="predicted"/>
<organism evidence="3 4">
    <name type="scientific">Cellulomonas flavigena (strain ATCC 482 / DSM 20109 / BCRC 11376 / JCM 18109 / NBRC 3775 / NCIMB 8073 / NRS 134)</name>
    <dbReference type="NCBI Taxonomy" id="446466"/>
    <lineage>
        <taxon>Bacteria</taxon>
        <taxon>Bacillati</taxon>
        <taxon>Actinomycetota</taxon>
        <taxon>Actinomycetes</taxon>
        <taxon>Micrococcales</taxon>
        <taxon>Cellulomonadaceae</taxon>
        <taxon>Cellulomonas</taxon>
    </lineage>
</organism>
<keyword evidence="1" id="KW-1133">Transmembrane helix</keyword>
<evidence type="ECO:0000313" key="3">
    <source>
        <dbReference type="EMBL" id="ADG75962.1"/>
    </source>
</evidence>
<dbReference type="KEGG" id="cfl:Cfla_3079"/>
<keyword evidence="4" id="KW-1185">Reference proteome</keyword>
<sequence length="364" mass="37933">MVGAVVTGLEGVVPVGVVLATALPVLALCVGQALGLALVRRGRGLRVTRSDVPRAGAATWARRAALVVVLAVVGLTPTTGATQQGGASVGVQVWFVVDRTGSMAAEDWGPGDLVVRAPGLAPVPADQRLDGVRHDVVSLARDVPGASYTVIAFADEAGTQLPLTQDSTAVRAWAQTVTQEVTAGSSGTRRDRALDVLLRSLQDARDLDPAMVRLVFYLSDGEQTSDAEVASFAQVAELVDGGAVLGYGTAEGAPMRRFDGTVDPDAPYIPDPDDPSRPALSYADETTLREVAAELGVPYVHRDGPSPTADLVAGLDPEAVAADGRSDVATRRHLVWPFALVAGVLLAAEAWAWARASSRPRRSR</sequence>
<dbReference type="InterPro" id="IPR036465">
    <property type="entry name" value="vWFA_dom_sf"/>
</dbReference>
<dbReference type="PROSITE" id="PS50234">
    <property type="entry name" value="VWFA"/>
    <property type="match status" value="1"/>
</dbReference>
<dbReference type="eggNOG" id="COG2304">
    <property type="taxonomic scope" value="Bacteria"/>
</dbReference>
<evidence type="ECO:0000313" key="4">
    <source>
        <dbReference type="Proteomes" id="UP000000849"/>
    </source>
</evidence>
<dbReference type="EMBL" id="CP001964">
    <property type="protein sequence ID" value="ADG75962.1"/>
    <property type="molecule type" value="Genomic_DNA"/>
</dbReference>
<dbReference type="Proteomes" id="UP000000849">
    <property type="component" value="Chromosome"/>
</dbReference>
<dbReference type="Gene3D" id="3.40.50.410">
    <property type="entry name" value="von Willebrand factor, type A domain"/>
    <property type="match status" value="1"/>
</dbReference>
<reference evidence="3 4" key="1">
    <citation type="journal article" date="2010" name="Stand. Genomic Sci.">
        <title>Complete genome sequence of Cellulomonas flavigena type strain (134).</title>
        <authorList>
            <person name="Abt B."/>
            <person name="Foster B."/>
            <person name="Lapidus A."/>
            <person name="Clum A."/>
            <person name="Sun H."/>
            <person name="Pukall R."/>
            <person name="Lucas S."/>
            <person name="Glavina Del Rio T."/>
            <person name="Nolan M."/>
            <person name="Tice H."/>
            <person name="Cheng J.F."/>
            <person name="Pitluck S."/>
            <person name="Liolios K."/>
            <person name="Ivanova N."/>
            <person name="Mavromatis K."/>
            <person name="Ovchinnikova G."/>
            <person name="Pati A."/>
            <person name="Goodwin L."/>
            <person name="Chen A."/>
            <person name="Palaniappan K."/>
            <person name="Land M."/>
            <person name="Hauser L."/>
            <person name="Chang Y.J."/>
            <person name="Jeffries C.D."/>
            <person name="Rohde M."/>
            <person name="Goker M."/>
            <person name="Woyke T."/>
            <person name="Bristow J."/>
            <person name="Eisen J.A."/>
            <person name="Markowitz V."/>
            <person name="Hugenholtz P."/>
            <person name="Kyrpides N.C."/>
            <person name="Klenk H.P."/>
        </authorList>
    </citation>
    <scope>NUCLEOTIDE SEQUENCE [LARGE SCALE GENOMIC DNA]</scope>
    <source>
        <strain evidence="4">ATCC 482 / DSM 20109 / BCRC 11376 / JCM 18109 / NBRC 3775 / NCIMB 8073 / NRS 134</strain>
    </source>
</reference>
<dbReference type="HOGENOM" id="CLU_069615_2_0_11"/>
<feature type="transmembrane region" description="Helical" evidence="1">
    <location>
        <begin position="334"/>
        <end position="354"/>
    </location>
</feature>
<name>D5UL80_CELFN</name>
<accession>D5UL80</accession>
<evidence type="ECO:0000256" key="1">
    <source>
        <dbReference type="SAM" id="Phobius"/>
    </source>
</evidence>
<protein>
    <submittedName>
        <fullName evidence="3">von Willebrand factor type A</fullName>
    </submittedName>
</protein>